<proteinExistence type="inferred from homology"/>
<evidence type="ECO:0000256" key="1">
    <source>
        <dbReference type="ARBA" id="ARBA00010688"/>
    </source>
</evidence>
<keyword evidence="6" id="KW-1185">Reference proteome</keyword>
<evidence type="ECO:0000313" key="6">
    <source>
        <dbReference type="Proteomes" id="UP000231259"/>
    </source>
</evidence>
<dbReference type="GO" id="GO:0042840">
    <property type="term" value="P:D-glucuronate catabolic process"/>
    <property type="evidence" value="ECO:0007669"/>
    <property type="project" value="TreeGrafter"/>
</dbReference>
<dbReference type="Pfam" id="PF00294">
    <property type="entry name" value="PfkB"/>
    <property type="match status" value="1"/>
</dbReference>
<keyword evidence="3" id="KW-0418">Kinase</keyword>
<accession>A0A2G8RD55</accession>
<dbReference type="CDD" id="cd01166">
    <property type="entry name" value="KdgK"/>
    <property type="match status" value="1"/>
</dbReference>
<dbReference type="RefSeq" id="WP_099911628.1">
    <property type="nucleotide sequence ID" value="NZ_AWWI01000100.1"/>
</dbReference>
<reference evidence="5 6" key="1">
    <citation type="submission" date="2013-09" db="EMBL/GenBank/DDBJ databases">
        <title>Genome sequencing of Phaeobacter antarcticus sp. nov. SM1211.</title>
        <authorList>
            <person name="Zhang X.-Y."/>
            <person name="Liu C."/>
            <person name="Chen X.-L."/>
            <person name="Xie B.-B."/>
            <person name="Qin Q.-L."/>
            <person name="Rong J.-C."/>
            <person name="Zhang Y.-Z."/>
        </authorList>
    </citation>
    <scope>NUCLEOTIDE SEQUENCE [LARGE SCALE GENOMIC DNA]</scope>
    <source>
        <strain evidence="5 6">SM1211</strain>
    </source>
</reference>
<dbReference type="GO" id="GO:0006974">
    <property type="term" value="P:DNA damage response"/>
    <property type="evidence" value="ECO:0007669"/>
    <property type="project" value="TreeGrafter"/>
</dbReference>
<dbReference type="GO" id="GO:0019698">
    <property type="term" value="P:D-galacturonate catabolic process"/>
    <property type="evidence" value="ECO:0007669"/>
    <property type="project" value="TreeGrafter"/>
</dbReference>
<gene>
    <name evidence="5" type="ORF">P775_15080</name>
</gene>
<dbReference type="PANTHER" id="PTHR43085">
    <property type="entry name" value="HEXOKINASE FAMILY MEMBER"/>
    <property type="match status" value="1"/>
</dbReference>
<comment type="similarity">
    <text evidence="1">Belongs to the carbohydrate kinase PfkB family.</text>
</comment>
<dbReference type="InterPro" id="IPR050306">
    <property type="entry name" value="PfkB_Carbo_kinase"/>
</dbReference>
<dbReference type="InterPro" id="IPR029056">
    <property type="entry name" value="Ribokinase-like"/>
</dbReference>
<evidence type="ECO:0000259" key="4">
    <source>
        <dbReference type="Pfam" id="PF00294"/>
    </source>
</evidence>
<dbReference type="OrthoDB" id="9776822at2"/>
<dbReference type="InterPro" id="IPR011611">
    <property type="entry name" value="PfkB_dom"/>
</dbReference>
<dbReference type="Proteomes" id="UP000231259">
    <property type="component" value="Unassembled WGS sequence"/>
</dbReference>
<keyword evidence="2" id="KW-0808">Transferase</keyword>
<evidence type="ECO:0000313" key="5">
    <source>
        <dbReference type="EMBL" id="PIL19460.1"/>
    </source>
</evidence>
<dbReference type="SUPFAM" id="SSF53613">
    <property type="entry name" value="Ribokinase-like"/>
    <property type="match status" value="1"/>
</dbReference>
<dbReference type="Gene3D" id="3.40.1190.20">
    <property type="match status" value="1"/>
</dbReference>
<dbReference type="PANTHER" id="PTHR43085:SF15">
    <property type="entry name" value="2-DEHYDRO-3-DEOXYGLUCONOKINASE"/>
    <property type="match status" value="1"/>
</dbReference>
<dbReference type="GO" id="GO:0005829">
    <property type="term" value="C:cytosol"/>
    <property type="evidence" value="ECO:0007669"/>
    <property type="project" value="TreeGrafter"/>
</dbReference>
<dbReference type="AlphaFoldDB" id="A0A2G8RD55"/>
<evidence type="ECO:0000256" key="2">
    <source>
        <dbReference type="ARBA" id="ARBA00022679"/>
    </source>
</evidence>
<protein>
    <recommendedName>
        <fullName evidence="4">Carbohydrate kinase PfkB domain-containing protein</fullName>
    </recommendedName>
</protein>
<organism evidence="5 6">
    <name type="scientific">Puniceibacterium antarcticum</name>
    <dbReference type="NCBI Taxonomy" id="1206336"/>
    <lineage>
        <taxon>Bacteria</taxon>
        <taxon>Pseudomonadati</taxon>
        <taxon>Pseudomonadota</taxon>
        <taxon>Alphaproteobacteria</taxon>
        <taxon>Rhodobacterales</taxon>
        <taxon>Paracoccaceae</taxon>
        <taxon>Puniceibacterium</taxon>
    </lineage>
</organism>
<name>A0A2G8RD55_9RHOB</name>
<dbReference type="EMBL" id="AWWI01000100">
    <property type="protein sequence ID" value="PIL19460.1"/>
    <property type="molecule type" value="Genomic_DNA"/>
</dbReference>
<feature type="domain" description="Carbohydrate kinase PfkB" evidence="4">
    <location>
        <begin position="6"/>
        <end position="300"/>
    </location>
</feature>
<evidence type="ECO:0000256" key="3">
    <source>
        <dbReference type="ARBA" id="ARBA00022777"/>
    </source>
</evidence>
<comment type="caution">
    <text evidence="5">The sequence shown here is derived from an EMBL/GenBank/DDBJ whole genome shotgun (WGS) entry which is preliminary data.</text>
</comment>
<sequence>MRYLSIGEPLVEFSARADAPSTFERRVGGDTLNTAIYLARLSGPGQVGYLSCLGDDAHSIWLRQTIAAEGVDVSLLAQRRGARPGLSFISTDATGERSFAYWREQAPFRRHFDDAARTVDLARADRLFLSAVALAVLTHEGRETLLQALAERRAQGAAVIFDTNYRPALWPDVDTARAVIARAASIATMLLPSLDDLCACFDVAQPEAAMQHLMTLSEAEIVLTTGGGSVLHRASGREAVHSHALPPAVDAVDTTGAGDSFNAAWLIARDRGLSVGDSIARAARLATVVVRHPGAILPLDAMPELFVKENAR</sequence>
<dbReference type="GO" id="GO:0008673">
    <property type="term" value="F:2-dehydro-3-deoxygluconokinase activity"/>
    <property type="evidence" value="ECO:0007669"/>
    <property type="project" value="TreeGrafter"/>
</dbReference>